<protein>
    <submittedName>
        <fullName evidence="1">PRK06851 family protein</fullName>
    </submittedName>
</protein>
<comment type="caution">
    <text evidence="1">The sequence shown here is derived from an EMBL/GenBank/DDBJ whole genome shotgun (WGS) entry which is preliminary data.</text>
</comment>
<dbReference type="Proteomes" id="UP001056429">
    <property type="component" value="Unassembled WGS sequence"/>
</dbReference>
<proteinExistence type="predicted"/>
<organism evidence="1 2">
    <name type="scientific">Oceanirhabdus seepicola</name>
    <dbReference type="NCBI Taxonomy" id="2828781"/>
    <lineage>
        <taxon>Bacteria</taxon>
        <taxon>Bacillati</taxon>
        <taxon>Bacillota</taxon>
        <taxon>Clostridia</taxon>
        <taxon>Eubacteriales</taxon>
        <taxon>Clostridiaceae</taxon>
        <taxon>Oceanirhabdus</taxon>
    </lineage>
</organism>
<dbReference type="Gene3D" id="3.40.50.300">
    <property type="entry name" value="P-loop containing nucleotide triphosphate hydrolases"/>
    <property type="match status" value="1"/>
</dbReference>
<reference evidence="1" key="1">
    <citation type="journal article" date="2021" name="mSystems">
        <title>Bacteria and Archaea Synergistically Convert Glycine Betaine to Biogenic Methane in the Formosa Cold Seep of the South China Sea.</title>
        <authorList>
            <person name="Li L."/>
            <person name="Zhang W."/>
            <person name="Zhang S."/>
            <person name="Song L."/>
            <person name="Sun Q."/>
            <person name="Zhang H."/>
            <person name="Xiang H."/>
            <person name="Dong X."/>
        </authorList>
    </citation>
    <scope>NUCLEOTIDE SEQUENCE</scope>
    <source>
        <strain evidence="1">ZWT</strain>
    </source>
</reference>
<evidence type="ECO:0000313" key="2">
    <source>
        <dbReference type="Proteomes" id="UP001056429"/>
    </source>
</evidence>
<dbReference type="InterPro" id="IPR027417">
    <property type="entry name" value="P-loop_NTPase"/>
</dbReference>
<dbReference type="EMBL" id="JAGSOJ010000002">
    <property type="protein sequence ID" value="MCM1990364.1"/>
    <property type="molecule type" value="Genomic_DNA"/>
</dbReference>
<gene>
    <name evidence="1" type="ORF">KDK92_11515</name>
</gene>
<accession>A0A9J6P1U6</accession>
<name>A0A9J6P1U6_9CLOT</name>
<dbReference type="SUPFAM" id="SSF52540">
    <property type="entry name" value="P-loop containing nucleoside triphosphate hydrolases"/>
    <property type="match status" value="1"/>
</dbReference>
<keyword evidence="2" id="KW-1185">Reference proteome</keyword>
<evidence type="ECO:0000313" key="1">
    <source>
        <dbReference type="EMBL" id="MCM1990364.1"/>
    </source>
</evidence>
<dbReference type="RefSeq" id="WP_250859401.1">
    <property type="nucleotide sequence ID" value="NZ_JAGSOJ010000002.1"/>
</dbReference>
<sequence>MATIKNYFPGGNTSKGFYSFYRYIMSQKEATRIFCIKGGPGTGKSTLMKDIGKYYYDKGYDIEHHHCSSDNNSLDGVVIKGLNVVLIDGTAPHVVDPINPGAVDEILNLGECWNVDGFGKYRQMIIDTNKEVGLYFKKAYKYIAASKIINDDLCSYYSAAQNWGKVNELMLSLKDEILPDKKSNKLHKDRHMFATALTPNGIISFIENLTEGIQKIYVLQGKPGTGHDLILEYLYEEALRYGYYTEVFHSPLRPDKISHLIIPELDIALASSNEIYTPQISHGRIINLNRHLNNALLTKKSDEINECEDDFYNLLNKGLANLKIAKSVHDKLETGYIPNMDFNKINQVKENIISRINGYIK</sequence>
<dbReference type="AlphaFoldDB" id="A0A9J6P1U6"/>
<reference evidence="1" key="2">
    <citation type="submission" date="2021-04" db="EMBL/GenBank/DDBJ databases">
        <authorList>
            <person name="Dong X."/>
        </authorList>
    </citation>
    <scope>NUCLEOTIDE SEQUENCE</scope>
    <source>
        <strain evidence="1">ZWT</strain>
    </source>
</reference>